<keyword evidence="2 3" id="KW-0732">Signal</keyword>
<dbReference type="InterPro" id="IPR012289">
    <property type="entry name" value="Lytic_TGlycosylase_superhlx_L"/>
</dbReference>
<dbReference type="InterPro" id="IPR008258">
    <property type="entry name" value="Transglycosylase_SLT_dom_1"/>
</dbReference>
<gene>
    <name evidence="6" type="ORF">Q4490_01085</name>
</gene>
<dbReference type="AlphaFoldDB" id="A0AAW7XEH2"/>
<evidence type="ECO:0000256" key="3">
    <source>
        <dbReference type="SAM" id="SignalP"/>
    </source>
</evidence>
<dbReference type="CDD" id="cd13401">
    <property type="entry name" value="Slt70-like"/>
    <property type="match status" value="1"/>
</dbReference>
<evidence type="ECO:0000256" key="2">
    <source>
        <dbReference type="ARBA" id="ARBA00022729"/>
    </source>
</evidence>
<feature type="domain" description="Transglycosylase SLT" evidence="4">
    <location>
        <begin position="486"/>
        <end position="599"/>
    </location>
</feature>
<dbReference type="RefSeq" id="WP_303548135.1">
    <property type="nucleotide sequence ID" value="NZ_JAUOPG010000001.1"/>
</dbReference>
<dbReference type="GO" id="GO:0004553">
    <property type="term" value="F:hydrolase activity, hydrolyzing O-glycosyl compounds"/>
    <property type="evidence" value="ECO:0007669"/>
    <property type="project" value="InterPro"/>
</dbReference>
<name>A0AAW7XEH2_9GAMM</name>
<evidence type="ECO:0000313" key="6">
    <source>
        <dbReference type="EMBL" id="MDO6452146.1"/>
    </source>
</evidence>
<reference evidence="6" key="1">
    <citation type="submission" date="2023-07" db="EMBL/GenBank/DDBJ databases">
        <title>Genome content predicts the carbon catabolic preferences of heterotrophic bacteria.</title>
        <authorList>
            <person name="Gralka M."/>
        </authorList>
    </citation>
    <scope>NUCLEOTIDE SEQUENCE</scope>
    <source>
        <strain evidence="6">I2M16</strain>
    </source>
</reference>
<feature type="signal peptide" evidence="3">
    <location>
        <begin position="1"/>
        <end position="29"/>
    </location>
</feature>
<feature type="domain" description="Lytic transglycosylase superhelical linker" evidence="5">
    <location>
        <begin position="412"/>
        <end position="475"/>
    </location>
</feature>
<dbReference type="PANTHER" id="PTHR37423">
    <property type="entry name" value="SOLUBLE LYTIC MUREIN TRANSGLYCOSYLASE-RELATED"/>
    <property type="match status" value="1"/>
</dbReference>
<dbReference type="Pfam" id="PF14718">
    <property type="entry name" value="SLT_L"/>
    <property type="match status" value="1"/>
</dbReference>
<dbReference type="GO" id="GO:0042597">
    <property type="term" value="C:periplasmic space"/>
    <property type="evidence" value="ECO:0007669"/>
    <property type="project" value="InterPro"/>
</dbReference>
<evidence type="ECO:0000259" key="5">
    <source>
        <dbReference type="Pfam" id="PF14718"/>
    </source>
</evidence>
<comment type="similarity">
    <text evidence="1">Belongs to the transglycosylase Slt family.</text>
</comment>
<dbReference type="Gene3D" id="1.25.20.10">
    <property type="entry name" value="Bacterial muramidases"/>
    <property type="match status" value="1"/>
</dbReference>
<dbReference type="SUPFAM" id="SSF48435">
    <property type="entry name" value="Bacterial muramidases"/>
    <property type="match status" value="1"/>
</dbReference>
<proteinExistence type="inferred from homology"/>
<dbReference type="Gene3D" id="1.10.1240.20">
    <property type="entry name" value="Lytic transglycosylase, superhelical linker domain"/>
    <property type="match status" value="1"/>
</dbReference>
<dbReference type="Pfam" id="PF01464">
    <property type="entry name" value="SLT"/>
    <property type="match status" value="1"/>
</dbReference>
<dbReference type="PANTHER" id="PTHR37423:SF5">
    <property type="entry name" value="SOLUBLE LYTIC MUREIN TRANSGLYCOSYLASE"/>
    <property type="match status" value="1"/>
</dbReference>
<dbReference type="InterPro" id="IPR037061">
    <property type="entry name" value="Lytic_TGlycoase_superhlx_L_sf"/>
</dbReference>
<dbReference type="EMBL" id="JAUOPG010000001">
    <property type="protein sequence ID" value="MDO6452146.1"/>
    <property type="molecule type" value="Genomic_DNA"/>
</dbReference>
<comment type="caution">
    <text evidence="6">The sequence shown here is derived from an EMBL/GenBank/DDBJ whole genome shotgun (WGS) entry which is preliminary data.</text>
</comment>
<dbReference type="InterPro" id="IPR008939">
    <property type="entry name" value="Lytic_TGlycosylase_superhlx_U"/>
</dbReference>
<sequence>MTFSLKPRFHLIALLGVSQLLVSAPSAYAATDAQQRALYTKAKAAFNKGDSVLADRLTQQLGDYPLVPYLTVRQIKRDISRLDDQSVKQFVVANRATPFGDDVQIARLNNLKSQQNWTAYLTAFEDYPLSKSKYQCDKAYATLATGKIQEAMTLADSMWVVGYSQDSACDPLFAEWMKKGHPTSDQGKARFWNAVSSKNFSIAKYAEKFITDTADKQDAALFWKVQNDLSLIEDKSLLHDNKPEHGIILAYAVRELARKDIHAAADVWIRDRHRLAVTPEKQHALNDYFGKRYAKGFRSNAKQVLAKLDPDFKEGELTEWRIRLELADKDWKGALGLITLLPDDMRSSDRWRYWRETLKARLDSNYTPDYSQVVKERSFYGFLASELSNDPFRMNHRPANITEEQKARILGLPAMQRMRELLSFGLEYNARVEWNALVKQLDESDKHAAAHIAYDWGWYDQAIRGAALVKAWDDLDIRFPKPHLPLFAELATARNINRTWAIAIARQESAYHQTARSRVGARGLMQLMPATARETAKKYDIDYKHPDELFQLRTNVELGTAYLSQMLERFDGNTVYATAAYNAGPHRVKRWLEQRGDLPLDAWIETIPFDETRKYVQNVLTYRVIYDVLSSNPSRLLNDKETASLALSSLNLKKGPLETKVPSTQIQ</sequence>
<protein>
    <submittedName>
        <fullName evidence="6">Transglycosylase SLT domain-containing protein</fullName>
    </submittedName>
</protein>
<accession>A0AAW7XEH2</accession>
<feature type="chain" id="PRO_5043947708" evidence="3">
    <location>
        <begin position="30"/>
        <end position="667"/>
    </location>
</feature>
<dbReference type="Gene3D" id="1.10.530.10">
    <property type="match status" value="1"/>
</dbReference>
<evidence type="ECO:0000256" key="1">
    <source>
        <dbReference type="ARBA" id="ARBA00007734"/>
    </source>
</evidence>
<dbReference type="Proteomes" id="UP001169862">
    <property type="component" value="Unassembled WGS sequence"/>
</dbReference>
<evidence type="ECO:0000313" key="7">
    <source>
        <dbReference type="Proteomes" id="UP001169862"/>
    </source>
</evidence>
<organism evidence="6 7">
    <name type="scientific">Neptunomonas phycophila</name>
    <dbReference type="NCBI Taxonomy" id="1572645"/>
    <lineage>
        <taxon>Bacteria</taxon>
        <taxon>Pseudomonadati</taxon>
        <taxon>Pseudomonadota</taxon>
        <taxon>Gammaproteobacteria</taxon>
        <taxon>Oceanospirillales</taxon>
        <taxon>Oceanospirillaceae</taxon>
        <taxon>Neptunomonas</taxon>
    </lineage>
</organism>
<evidence type="ECO:0000259" key="4">
    <source>
        <dbReference type="Pfam" id="PF01464"/>
    </source>
</evidence>
<dbReference type="SUPFAM" id="SSF53955">
    <property type="entry name" value="Lysozyme-like"/>
    <property type="match status" value="1"/>
</dbReference>
<dbReference type="InterPro" id="IPR023346">
    <property type="entry name" value="Lysozyme-like_dom_sf"/>
</dbReference>